<dbReference type="InterPro" id="IPR028350">
    <property type="entry name" value="DNAC/IstB-like"/>
</dbReference>
<comment type="caution">
    <text evidence="2">The sequence shown here is derived from an EMBL/GenBank/DDBJ whole genome shotgun (WGS) entry which is preliminary data.</text>
</comment>
<reference evidence="2 3" key="1">
    <citation type="submission" date="2019-10" db="EMBL/GenBank/DDBJ databases">
        <title>Genome diversity of Sutterella seckii.</title>
        <authorList>
            <person name="Chaplin A.V."/>
            <person name="Sokolova S.R."/>
            <person name="Mosin K.A."/>
            <person name="Ivanova E.L."/>
            <person name="Kochetkova T.O."/>
            <person name="Goltsov A.Y."/>
            <person name="Trofimov D.Y."/>
            <person name="Efimov B.A."/>
        </authorList>
    </citation>
    <scope>NUCLEOTIDE SEQUENCE [LARGE SCALE GENOMIC DNA]</scope>
    <source>
        <strain evidence="2 3">ASD393</strain>
    </source>
</reference>
<sequence>MKQQTKYRQEKNMNQKFGLGIPEQPAASPELMDALRQLKCSRLLPDIGKLIDEATDAQLSPLETVSKVFTTAARRRQNSKMEMLEKMASLPSNPSIENFDFSRINPLAAQRIKEAARCQWIEAGESMLIRGPSGVGKTHLAVSLGKLAVAKGYRTLFIQANDLLAKLARWNVNGELERRMKLLNQVRVLIIDEFGYPTKPDPAYAPLFYTLVQERTQKGVSTVITSNRKLGEMGSMLGGDEVCIAAALDRLIKDCWFIKIMGKSYRLECFEKRKMKDGWDSEEDDEGNL</sequence>
<dbReference type="SUPFAM" id="SSF52540">
    <property type="entry name" value="P-loop containing nucleoside triphosphate hydrolases"/>
    <property type="match status" value="1"/>
</dbReference>
<proteinExistence type="predicted"/>
<accession>A0A6I1ENW7</accession>
<dbReference type="GO" id="GO:0005524">
    <property type="term" value="F:ATP binding"/>
    <property type="evidence" value="ECO:0007669"/>
    <property type="project" value="InterPro"/>
</dbReference>
<dbReference type="Gene3D" id="3.40.50.300">
    <property type="entry name" value="P-loop containing nucleotide triphosphate hydrolases"/>
    <property type="match status" value="1"/>
</dbReference>
<dbReference type="AlphaFoldDB" id="A0A6I1ENW7"/>
<dbReference type="CDD" id="cd00009">
    <property type="entry name" value="AAA"/>
    <property type="match status" value="1"/>
</dbReference>
<dbReference type="PANTHER" id="PTHR30050">
    <property type="entry name" value="CHROMOSOMAL REPLICATION INITIATOR PROTEIN DNAA"/>
    <property type="match status" value="1"/>
</dbReference>
<evidence type="ECO:0000313" key="2">
    <source>
        <dbReference type="EMBL" id="KAB7660601.1"/>
    </source>
</evidence>
<feature type="domain" description="AAA+ ATPase" evidence="1">
    <location>
        <begin position="123"/>
        <end position="249"/>
    </location>
</feature>
<dbReference type="GO" id="GO:0051301">
    <property type="term" value="P:cell division"/>
    <property type="evidence" value="ECO:0007669"/>
    <property type="project" value="UniProtKB-KW"/>
</dbReference>
<dbReference type="RefSeq" id="WP_152158209.1">
    <property type="nucleotide sequence ID" value="NZ_WEHX01000028.1"/>
</dbReference>
<dbReference type="SMART" id="SM00382">
    <property type="entry name" value="AAA"/>
    <property type="match status" value="1"/>
</dbReference>
<dbReference type="PIRSF" id="PIRSF003073">
    <property type="entry name" value="DNAC_TnpB_IstB"/>
    <property type="match status" value="1"/>
</dbReference>
<gene>
    <name evidence="2" type="primary">zapE</name>
    <name evidence="2" type="ORF">GBM95_05695</name>
</gene>
<keyword evidence="2" id="KW-0131">Cell cycle</keyword>
<evidence type="ECO:0000313" key="3">
    <source>
        <dbReference type="Proteomes" id="UP000430564"/>
    </source>
</evidence>
<dbReference type="PANTHER" id="PTHR30050:SF4">
    <property type="entry name" value="ATP-BINDING PROTEIN RV3427C IN INSERTION SEQUENCE-RELATED"/>
    <property type="match status" value="1"/>
</dbReference>
<evidence type="ECO:0000259" key="1">
    <source>
        <dbReference type="SMART" id="SM00382"/>
    </source>
</evidence>
<organism evidence="2 3">
    <name type="scientific">Sutterella seckii</name>
    <dbReference type="NCBI Taxonomy" id="1944635"/>
    <lineage>
        <taxon>Bacteria</taxon>
        <taxon>Pseudomonadati</taxon>
        <taxon>Pseudomonadota</taxon>
        <taxon>Betaproteobacteria</taxon>
        <taxon>Burkholderiales</taxon>
        <taxon>Sutterellaceae</taxon>
        <taxon>Sutterella</taxon>
    </lineage>
</organism>
<dbReference type="Proteomes" id="UP000430564">
    <property type="component" value="Unassembled WGS sequence"/>
</dbReference>
<dbReference type="InterPro" id="IPR027417">
    <property type="entry name" value="P-loop_NTPase"/>
</dbReference>
<keyword evidence="2" id="KW-0132">Cell division</keyword>
<dbReference type="InterPro" id="IPR002611">
    <property type="entry name" value="IstB_ATP-bd"/>
</dbReference>
<dbReference type="EMBL" id="WEHX01000028">
    <property type="protein sequence ID" value="KAB7660601.1"/>
    <property type="molecule type" value="Genomic_DNA"/>
</dbReference>
<dbReference type="OrthoDB" id="9773429at2"/>
<dbReference type="InterPro" id="IPR003593">
    <property type="entry name" value="AAA+_ATPase"/>
</dbReference>
<dbReference type="Pfam" id="PF01695">
    <property type="entry name" value="IstB_IS21"/>
    <property type="match status" value="1"/>
</dbReference>
<name>A0A6I1ENW7_9BURK</name>
<dbReference type="GO" id="GO:0006260">
    <property type="term" value="P:DNA replication"/>
    <property type="evidence" value="ECO:0007669"/>
    <property type="project" value="TreeGrafter"/>
</dbReference>
<protein>
    <submittedName>
        <fullName evidence="2">Cell division protein ZapE</fullName>
    </submittedName>
</protein>